<dbReference type="Proteomes" id="UP000186323">
    <property type="component" value="Chromosome I"/>
</dbReference>
<sequence length="100" mass="10927">MIPLYCLVGRCPTCIPFDGSSLRARGDIRYQENPEIGANSRQRPGNDGQGSVFAWLFSSQKTSPARIREGGCPRRRPRTWGNLPIAPGSSREAGQKKAPA</sequence>
<reference evidence="3" key="1">
    <citation type="submission" date="2016-10" db="EMBL/GenBank/DDBJ databases">
        <authorList>
            <person name="Wegmann U."/>
        </authorList>
    </citation>
    <scope>NUCLEOTIDE SEQUENCE [LARGE SCALE GENOMIC DNA]</scope>
</reference>
<accession>A0A1K1LE68</accession>
<evidence type="ECO:0000313" key="3">
    <source>
        <dbReference type="Proteomes" id="UP000186323"/>
    </source>
</evidence>
<organism evidence="2 3">
    <name type="scientific">Desulfovibrio piger</name>
    <dbReference type="NCBI Taxonomy" id="901"/>
    <lineage>
        <taxon>Bacteria</taxon>
        <taxon>Pseudomonadati</taxon>
        <taxon>Thermodesulfobacteriota</taxon>
        <taxon>Desulfovibrionia</taxon>
        <taxon>Desulfovibrionales</taxon>
        <taxon>Desulfovibrionaceae</taxon>
        <taxon>Desulfovibrio</taxon>
    </lineage>
</organism>
<evidence type="ECO:0000313" key="2">
    <source>
        <dbReference type="EMBL" id="SFV72991.1"/>
    </source>
</evidence>
<protein>
    <submittedName>
        <fullName evidence="2">Uncharacterized protein</fullName>
    </submittedName>
</protein>
<proteinExistence type="predicted"/>
<gene>
    <name evidence="2" type="ORF">DESPIGER_1139</name>
</gene>
<dbReference type="AlphaFoldDB" id="A0A1K1LE68"/>
<feature type="region of interest" description="Disordered" evidence="1">
    <location>
        <begin position="64"/>
        <end position="100"/>
    </location>
</feature>
<dbReference type="KEGG" id="dpg:DESPIGER_1139"/>
<evidence type="ECO:0000256" key="1">
    <source>
        <dbReference type="SAM" id="MobiDB-lite"/>
    </source>
</evidence>
<dbReference type="EMBL" id="LT630450">
    <property type="protein sequence ID" value="SFV72991.1"/>
    <property type="molecule type" value="Genomic_DNA"/>
</dbReference>
<name>A0A1K1LE68_9BACT</name>
<keyword evidence="3" id="KW-1185">Reference proteome</keyword>